<evidence type="ECO:0000313" key="3">
    <source>
        <dbReference type="Proteomes" id="UP000823941"/>
    </source>
</evidence>
<sequence>TENLKHEVEQLGPTKEFNKTASLGRAGLRAGAGRPQPRPALVTHAAAAAAAAPSQHQAIAS</sequence>
<accession>A0ABQ7R354</accession>
<dbReference type="Proteomes" id="UP000823941">
    <property type="component" value="Chromosome 4"/>
</dbReference>
<protein>
    <submittedName>
        <fullName evidence="2">Uncharacterized protein</fullName>
    </submittedName>
</protein>
<feature type="non-terminal residue" evidence="2">
    <location>
        <position position="1"/>
    </location>
</feature>
<organism evidence="2 3">
    <name type="scientific">Plutella xylostella</name>
    <name type="common">Diamondback moth</name>
    <name type="synonym">Plutella maculipennis</name>
    <dbReference type="NCBI Taxonomy" id="51655"/>
    <lineage>
        <taxon>Eukaryota</taxon>
        <taxon>Metazoa</taxon>
        <taxon>Ecdysozoa</taxon>
        <taxon>Arthropoda</taxon>
        <taxon>Hexapoda</taxon>
        <taxon>Insecta</taxon>
        <taxon>Pterygota</taxon>
        <taxon>Neoptera</taxon>
        <taxon>Endopterygota</taxon>
        <taxon>Lepidoptera</taxon>
        <taxon>Glossata</taxon>
        <taxon>Ditrysia</taxon>
        <taxon>Yponomeutoidea</taxon>
        <taxon>Plutellidae</taxon>
        <taxon>Plutella</taxon>
    </lineage>
</organism>
<dbReference type="EMBL" id="JAHIBW010000004">
    <property type="protein sequence ID" value="KAG7311711.1"/>
    <property type="molecule type" value="Genomic_DNA"/>
</dbReference>
<evidence type="ECO:0000313" key="2">
    <source>
        <dbReference type="EMBL" id="KAG7311711.1"/>
    </source>
</evidence>
<feature type="region of interest" description="Disordered" evidence="1">
    <location>
        <begin position="1"/>
        <end position="21"/>
    </location>
</feature>
<proteinExistence type="predicted"/>
<reference evidence="2 3" key="1">
    <citation type="submission" date="2021-06" db="EMBL/GenBank/DDBJ databases">
        <title>A haploid diamondback moth (Plutella xylostella L.) genome assembly resolves 31 chromosomes and identifies a diamide resistance mutation.</title>
        <authorList>
            <person name="Ward C.M."/>
            <person name="Perry K.D."/>
            <person name="Baker G."/>
            <person name="Powis K."/>
            <person name="Heckel D.G."/>
            <person name="Baxter S.W."/>
        </authorList>
    </citation>
    <scope>NUCLEOTIDE SEQUENCE [LARGE SCALE GENOMIC DNA]</scope>
    <source>
        <strain evidence="2 3">LV</strain>
        <tissue evidence="2">Single pupa</tissue>
    </source>
</reference>
<keyword evidence="3" id="KW-1185">Reference proteome</keyword>
<comment type="caution">
    <text evidence="2">The sequence shown here is derived from an EMBL/GenBank/DDBJ whole genome shotgun (WGS) entry which is preliminary data.</text>
</comment>
<evidence type="ECO:0000256" key="1">
    <source>
        <dbReference type="SAM" id="MobiDB-lite"/>
    </source>
</evidence>
<gene>
    <name evidence="2" type="ORF">JYU34_002764</name>
</gene>
<name>A0ABQ7R354_PLUXY</name>